<accession>A0ABQ4X1F8</accession>
<feature type="coiled-coil region" evidence="1">
    <location>
        <begin position="620"/>
        <end position="647"/>
    </location>
</feature>
<feature type="region of interest" description="Disordered" evidence="2">
    <location>
        <begin position="465"/>
        <end position="487"/>
    </location>
</feature>
<comment type="caution">
    <text evidence="3">The sequence shown here is derived from an EMBL/GenBank/DDBJ whole genome shotgun (WGS) entry which is preliminary data.</text>
</comment>
<reference evidence="3" key="2">
    <citation type="submission" date="2022-01" db="EMBL/GenBank/DDBJ databases">
        <authorList>
            <person name="Yamashiro T."/>
            <person name="Shiraishi A."/>
            <person name="Satake H."/>
            <person name="Nakayama K."/>
        </authorList>
    </citation>
    <scope>NUCLEOTIDE SEQUENCE</scope>
</reference>
<evidence type="ECO:0000313" key="4">
    <source>
        <dbReference type="Proteomes" id="UP001151760"/>
    </source>
</evidence>
<dbReference type="EMBL" id="BQNB010009101">
    <property type="protein sequence ID" value="GJS58750.1"/>
    <property type="molecule type" value="Genomic_DNA"/>
</dbReference>
<gene>
    <name evidence="3" type="ORF">Tco_0653534</name>
</gene>
<evidence type="ECO:0000313" key="3">
    <source>
        <dbReference type="EMBL" id="GJS58750.1"/>
    </source>
</evidence>
<evidence type="ECO:0000256" key="2">
    <source>
        <dbReference type="SAM" id="MobiDB-lite"/>
    </source>
</evidence>
<evidence type="ECO:0000256" key="1">
    <source>
        <dbReference type="SAM" id="Coils"/>
    </source>
</evidence>
<sequence length="1131" mass="126123">MKNTEHYRLCAEVFGLDVPLTQSQPTDSTQGMHRTPSVPRSPNPKMDTAESSAPKRSTVICFCLPERRSTRLTPPAPVPTVDKADEMISQDTLQWMPLEEYAARLLAQQQGLRTYIAELCIAKDDEHHVLNIFHLHNDSLEPVCKLKKVYMIKVFYKGYSTFEANPFVPIDVLGSMVHVLMLDTLSKRCHGWSSVMEWYAIVCGWYSLRSCGALCHRTCGMLLAELRDCEACAPCGATVYCMVRESSKLFIFLYLSRSMGDVDTCLHLSLLGRGPTPCCLLKKFDSLKSWNDHFFWINASICPISVPWHAGAYVLKDPLPSDNCVNVELLALLDRHRTVIGRYLETFLCLIGLSRSFDDIHVHMGLFDFVKFADLFKVKTGERMLAEGEVPLNDETHAGKKKKRVVFYDLPAKRLRTDAAVATEAMPTTGGKSPTALKRLELQSGPQGVGSSSVPPFAEEFVSSSITTTPEPDVPEDSGSTQDGGVRTHHASMGIIVYSDDDVASPRAEPLAGAGDLAAASAGGTVETATADNIYVPEWGVTNGAQIDNPAIFRNLLDHVTPPGYWAALRNQSAAGFLDAFNINYAQHTYMVSELRLRYEHEIMTRENFQKKFTDNCVVVQQCDVEIADLKNRLEKAEREATKVSAFDFERGELNRHIIKLGVDCECLRHEVAGESKLRDEFKSFQDAAERNFAERANALDARIADVRRDMDNDLYPHMLTAIAGRRWVVWHGFRLAVYKCARSVEFHSALGKVISMAINKGIQQGLEVGVVHDGAGRSLSQIEAYDPDTKGKYVVAVSKLENVSFPLLDELEILKDSPLALIMYALALKDDDGNTDSTHEFRRRGLCPPSTSTLGLVSGFVPPHGSSLGVADYQVLTFVLFGNGVLANQPPVVQAHDDLFDTSVLDGACVDGNHRELSGEEVWETIENFAQGQKEWDNPPNITSEQEVANLKAQAKRLFGNDDVLVEMHRGIAWDKVGNSDPQSTPQVLPSFEEYTPPVTFSEEVEKTLGTPIEMFDDDWGLESKEVSPLGEELSLFDRPNEVERGRILEAHRLEPTLQQQISQCMAPSHHDGMNEKDKKRGVEYVMSKILGFYKECLELGPEYLRGMDDEGEVTLYLMRRSLEDLRMLS</sequence>
<protein>
    <submittedName>
        <fullName evidence="3">Uncharacterized protein</fullName>
    </submittedName>
</protein>
<keyword evidence="4" id="KW-1185">Reference proteome</keyword>
<keyword evidence="1" id="KW-0175">Coiled coil</keyword>
<organism evidence="3 4">
    <name type="scientific">Tanacetum coccineum</name>
    <dbReference type="NCBI Taxonomy" id="301880"/>
    <lineage>
        <taxon>Eukaryota</taxon>
        <taxon>Viridiplantae</taxon>
        <taxon>Streptophyta</taxon>
        <taxon>Embryophyta</taxon>
        <taxon>Tracheophyta</taxon>
        <taxon>Spermatophyta</taxon>
        <taxon>Magnoliopsida</taxon>
        <taxon>eudicotyledons</taxon>
        <taxon>Gunneridae</taxon>
        <taxon>Pentapetalae</taxon>
        <taxon>asterids</taxon>
        <taxon>campanulids</taxon>
        <taxon>Asterales</taxon>
        <taxon>Asteraceae</taxon>
        <taxon>Asteroideae</taxon>
        <taxon>Anthemideae</taxon>
        <taxon>Anthemidinae</taxon>
        <taxon>Tanacetum</taxon>
    </lineage>
</organism>
<feature type="region of interest" description="Disordered" evidence="2">
    <location>
        <begin position="20"/>
        <end position="53"/>
    </location>
</feature>
<feature type="compositionally biased region" description="Polar residues" evidence="2">
    <location>
        <begin position="20"/>
        <end position="32"/>
    </location>
</feature>
<reference evidence="3" key="1">
    <citation type="journal article" date="2022" name="Int. J. Mol. Sci.">
        <title>Draft Genome of Tanacetum Coccineum: Genomic Comparison of Closely Related Tanacetum-Family Plants.</title>
        <authorList>
            <person name="Yamashiro T."/>
            <person name="Shiraishi A."/>
            <person name="Nakayama K."/>
            <person name="Satake H."/>
        </authorList>
    </citation>
    <scope>NUCLEOTIDE SEQUENCE</scope>
</reference>
<proteinExistence type="predicted"/>
<dbReference type="Proteomes" id="UP001151760">
    <property type="component" value="Unassembled WGS sequence"/>
</dbReference>
<name>A0ABQ4X1F8_9ASTR</name>